<feature type="region of interest" description="Disordered" evidence="6">
    <location>
        <begin position="1"/>
        <end position="52"/>
    </location>
</feature>
<evidence type="ECO:0000256" key="3">
    <source>
        <dbReference type="ARBA" id="ARBA00022692"/>
    </source>
</evidence>
<dbReference type="PANTHER" id="PTHR36115:SF4">
    <property type="entry name" value="MEMBRANE PROTEIN"/>
    <property type="match status" value="1"/>
</dbReference>
<feature type="compositionally biased region" description="Low complexity" evidence="6">
    <location>
        <begin position="86"/>
        <end position="105"/>
    </location>
</feature>
<name>A0A1G6H3Y1_9ACTN</name>
<evidence type="ECO:0000256" key="5">
    <source>
        <dbReference type="ARBA" id="ARBA00023136"/>
    </source>
</evidence>
<dbReference type="STRING" id="1577474.GA0111570_106156"/>
<dbReference type="Pfam" id="PF10708">
    <property type="entry name" value="DUF2510"/>
    <property type="match status" value="1"/>
</dbReference>
<feature type="domain" description="RDD" evidence="8">
    <location>
        <begin position="146"/>
        <end position="320"/>
    </location>
</feature>
<evidence type="ECO:0000259" key="8">
    <source>
        <dbReference type="Pfam" id="PF06271"/>
    </source>
</evidence>
<evidence type="ECO:0008006" key="12">
    <source>
        <dbReference type="Google" id="ProtNLM"/>
    </source>
</evidence>
<dbReference type="OrthoDB" id="5244233at2"/>
<feature type="transmembrane region" description="Helical" evidence="7">
    <location>
        <begin position="218"/>
        <end position="239"/>
    </location>
</feature>
<keyword evidence="11" id="KW-1185">Reference proteome</keyword>
<keyword evidence="4 7" id="KW-1133">Transmembrane helix</keyword>
<dbReference type="InterPro" id="IPR010432">
    <property type="entry name" value="RDD"/>
</dbReference>
<proteinExistence type="predicted"/>
<sequence length="328" mass="35615">MNDYPADSLSTPPAVPAGWYPDPADPARQRYWDGGQWTQYTNPASGEEQAYGQQAGAAYGQYGQQGGQAYGQGAQPYGQQGGQAYGQGAQPYGQQGTQPYGQQYGQQPYEQRGVSPYGQQSGPTQPYGWGYAAERSGPTTEDGVPLAGWWLRLIAFAIDSILLALFTSVVTAPLMAPYTTALTQWMDDILREAMQGTLSGDLASVLGGMPQPIGVMGFWPALLGVLAPMAVWFLYYTLLTHFRGATLGKTMLGLRVVPVGKGRSTERLGWGVAALRAAVWVVPLLSSLGTAFSFLTLFRYLDGLWAAWDRKRQAIHDKVARTQVIRTR</sequence>
<evidence type="ECO:0000256" key="1">
    <source>
        <dbReference type="ARBA" id="ARBA00004651"/>
    </source>
</evidence>
<evidence type="ECO:0000259" key="9">
    <source>
        <dbReference type="Pfam" id="PF10708"/>
    </source>
</evidence>
<feature type="region of interest" description="Disordered" evidence="6">
    <location>
        <begin position="73"/>
        <end position="105"/>
    </location>
</feature>
<keyword evidence="2" id="KW-1003">Cell membrane</keyword>
<evidence type="ECO:0000313" key="11">
    <source>
        <dbReference type="Proteomes" id="UP000199086"/>
    </source>
</evidence>
<dbReference type="Proteomes" id="UP000199086">
    <property type="component" value="Unassembled WGS sequence"/>
</dbReference>
<reference evidence="10 11" key="1">
    <citation type="submission" date="2016-06" db="EMBL/GenBank/DDBJ databases">
        <authorList>
            <person name="Olsen C.W."/>
            <person name="Carey S."/>
            <person name="Hinshaw L."/>
            <person name="Karasin A.I."/>
        </authorList>
    </citation>
    <scope>NUCLEOTIDE SEQUENCE [LARGE SCALE GENOMIC DNA]</scope>
    <source>
        <strain evidence="10 11">LZ-22</strain>
    </source>
</reference>
<feature type="transmembrane region" description="Helical" evidence="7">
    <location>
        <begin position="277"/>
        <end position="301"/>
    </location>
</feature>
<feature type="transmembrane region" description="Helical" evidence="7">
    <location>
        <begin position="153"/>
        <end position="176"/>
    </location>
</feature>
<dbReference type="RefSeq" id="WP_092610673.1">
    <property type="nucleotide sequence ID" value="NZ_FMYF01000006.1"/>
</dbReference>
<dbReference type="Pfam" id="PF06271">
    <property type="entry name" value="RDD"/>
    <property type="match status" value="1"/>
</dbReference>
<keyword evidence="5 7" id="KW-0472">Membrane</keyword>
<evidence type="ECO:0000256" key="6">
    <source>
        <dbReference type="SAM" id="MobiDB-lite"/>
    </source>
</evidence>
<evidence type="ECO:0000256" key="4">
    <source>
        <dbReference type="ARBA" id="ARBA00022989"/>
    </source>
</evidence>
<dbReference type="InterPro" id="IPR051791">
    <property type="entry name" value="Pra-immunoreactive"/>
</dbReference>
<organism evidence="10 11">
    <name type="scientific">Raineyella antarctica</name>
    <dbReference type="NCBI Taxonomy" id="1577474"/>
    <lineage>
        <taxon>Bacteria</taxon>
        <taxon>Bacillati</taxon>
        <taxon>Actinomycetota</taxon>
        <taxon>Actinomycetes</taxon>
        <taxon>Propionibacteriales</taxon>
        <taxon>Propionibacteriaceae</taxon>
        <taxon>Raineyella</taxon>
    </lineage>
</organism>
<comment type="subcellular location">
    <subcellularLocation>
        <location evidence="1">Cell membrane</location>
        <topology evidence="1">Multi-pass membrane protein</topology>
    </subcellularLocation>
</comment>
<dbReference type="EMBL" id="FMYF01000006">
    <property type="protein sequence ID" value="SDB88962.1"/>
    <property type="molecule type" value="Genomic_DNA"/>
</dbReference>
<keyword evidence="3 7" id="KW-0812">Transmembrane</keyword>
<accession>A0A1G6H3Y1</accession>
<feature type="domain" description="DUF2510" evidence="9">
    <location>
        <begin position="17"/>
        <end position="45"/>
    </location>
</feature>
<evidence type="ECO:0000256" key="2">
    <source>
        <dbReference type="ARBA" id="ARBA00022475"/>
    </source>
</evidence>
<dbReference type="AlphaFoldDB" id="A0A1G6H3Y1"/>
<protein>
    <recommendedName>
        <fullName evidence="12">RDD family protein</fullName>
    </recommendedName>
</protein>
<evidence type="ECO:0000313" key="10">
    <source>
        <dbReference type="EMBL" id="SDB88962.1"/>
    </source>
</evidence>
<dbReference type="PANTHER" id="PTHR36115">
    <property type="entry name" value="PROLINE-RICH ANTIGEN HOMOLOG-RELATED"/>
    <property type="match status" value="1"/>
</dbReference>
<dbReference type="InterPro" id="IPR018929">
    <property type="entry name" value="DUF2510"/>
</dbReference>
<evidence type="ECO:0000256" key="7">
    <source>
        <dbReference type="SAM" id="Phobius"/>
    </source>
</evidence>
<dbReference type="GO" id="GO:0005886">
    <property type="term" value="C:plasma membrane"/>
    <property type="evidence" value="ECO:0007669"/>
    <property type="project" value="UniProtKB-SubCell"/>
</dbReference>
<gene>
    <name evidence="10" type="ORF">GA0111570_106156</name>
</gene>